<dbReference type="Proteomes" id="UP000240957">
    <property type="component" value="Unassembled WGS sequence"/>
</dbReference>
<organism evidence="1 2">
    <name type="scientific">Acinetobacter sichuanensis</name>
    <dbReference type="NCBI Taxonomy" id="2136183"/>
    <lineage>
        <taxon>Bacteria</taxon>
        <taxon>Pseudomonadati</taxon>
        <taxon>Pseudomonadota</taxon>
        <taxon>Gammaproteobacteria</taxon>
        <taxon>Moraxellales</taxon>
        <taxon>Moraxellaceae</taxon>
        <taxon>Acinetobacter</taxon>
    </lineage>
</organism>
<reference evidence="1 2" key="1">
    <citation type="submission" date="2018-08" db="EMBL/GenBank/DDBJ databases">
        <title>The draft genome of Acinetobacter sichuanensis strain WCHAc060041.</title>
        <authorList>
            <person name="Qin J."/>
            <person name="Feng Y."/>
            <person name="Zong Z."/>
        </authorList>
    </citation>
    <scope>NUCLEOTIDE SEQUENCE [LARGE SCALE GENOMIC DNA]</scope>
    <source>
        <strain evidence="1 2">WCHAc060041</strain>
    </source>
</reference>
<dbReference type="RefSeq" id="WP_107010252.1">
    <property type="nucleotide sequence ID" value="NZ_PYIX02000119.1"/>
</dbReference>
<protein>
    <recommendedName>
        <fullName evidence="3">Phage tail protein</fullName>
    </recommendedName>
</protein>
<evidence type="ECO:0000313" key="2">
    <source>
        <dbReference type="Proteomes" id="UP000240957"/>
    </source>
</evidence>
<dbReference type="OrthoDB" id="6690677at2"/>
<gene>
    <name evidence="1" type="ORF">C9E89_022185</name>
</gene>
<accession>A0A371YIS4</accession>
<comment type="caution">
    <text evidence="1">The sequence shown here is derived from an EMBL/GenBank/DDBJ whole genome shotgun (WGS) entry which is preliminary data.</text>
</comment>
<name>A0A371YIS4_9GAMM</name>
<proteinExistence type="predicted"/>
<dbReference type="EMBL" id="PYIX02000119">
    <property type="protein sequence ID" value="RFC81378.1"/>
    <property type="molecule type" value="Genomic_DNA"/>
</dbReference>
<dbReference type="AlphaFoldDB" id="A0A371YIS4"/>
<evidence type="ECO:0008006" key="3">
    <source>
        <dbReference type="Google" id="ProtNLM"/>
    </source>
</evidence>
<sequence>MAKLTLKSTQKAVGIGTFVKKTIKFRGANGEEFEGDIFVKIASHDVVAHATDAWGIDKDKLTMDHYRKAMLFQLIYEDEKGQFFPEITDTGSVSTEVIDAMYNAADEVLDFAGKNWISNQMKNSSANSSSTELVEEQ</sequence>
<evidence type="ECO:0000313" key="1">
    <source>
        <dbReference type="EMBL" id="RFC81378.1"/>
    </source>
</evidence>